<sequence>MVGDTYKRKNCNSTEGTDAAFGPLIKIPISIFGRGANSDNNQQLLTSSSIPVTLFDGGRTVNLALKLPLNIHTNPDVVCNIKKHSDLAKFLQKFKIIIIVAAWVVKRAPSATQCVLINDNPTQSISAQPNVEIEEISLSICIISTIPAADGLKPSLISMEAFTTYVPGTFYSLSFDLLLKCPFPTVYYPWISHQADITYLTHMEIKA</sequence>
<dbReference type="Proteomes" id="UP000606786">
    <property type="component" value="Unassembled WGS sequence"/>
</dbReference>
<protein>
    <submittedName>
        <fullName evidence="1">(Mediterranean fruit fly) hypothetical protein</fullName>
    </submittedName>
</protein>
<proteinExistence type="predicted"/>
<accession>A0A811V2U4</accession>
<dbReference type="EMBL" id="CAJHJT010000034">
    <property type="protein sequence ID" value="CAD7004868.1"/>
    <property type="molecule type" value="Genomic_DNA"/>
</dbReference>
<reference evidence="1" key="1">
    <citation type="submission" date="2020-11" db="EMBL/GenBank/DDBJ databases">
        <authorList>
            <person name="Whitehead M."/>
        </authorList>
    </citation>
    <scope>NUCLEOTIDE SEQUENCE</scope>
    <source>
        <strain evidence="1">EGII</strain>
    </source>
</reference>
<comment type="caution">
    <text evidence="1">The sequence shown here is derived from an EMBL/GenBank/DDBJ whole genome shotgun (WGS) entry which is preliminary data.</text>
</comment>
<keyword evidence="2" id="KW-1185">Reference proteome</keyword>
<evidence type="ECO:0000313" key="1">
    <source>
        <dbReference type="EMBL" id="CAD7004868.1"/>
    </source>
</evidence>
<gene>
    <name evidence="1" type="ORF">CCAP1982_LOCUS13253</name>
</gene>
<evidence type="ECO:0000313" key="2">
    <source>
        <dbReference type="Proteomes" id="UP000606786"/>
    </source>
</evidence>
<dbReference type="AlphaFoldDB" id="A0A811V2U4"/>
<organism evidence="1 2">
    <name type="scientific">Ceratitis capitata</name>
    <name type="common">Mediterranean fruit fly</name>
    <name type="synonym">Tephritis capitata</name>
    <dbReference type="NCBI Taxonomy" id="7213"/>
    <lineage>
        <taxon>Eukaryota</taxon>
        <taxon>Metazoa</taxon>
        <taxon>Ecdysozoa</taxon>
        <taxon>Arthropoda</taxon>
        <taxon>Hexapoda</taxon>
        <taxon>Insecta</taxon>
        <taxon>Pterygota</taxon>
        <taxon>Neoptera</taxon>
        <taxon>Endopterygota</taxon>
        <taxon>Diptera</taxon>
        <taxon>Brachycera</taxon>
        <taxon>Muscomorpha</taxon>
        <taxon>Tephritoidea</taxon>
        <taxon>Tephritidae</taxon>
        <taxon>Ceratitis</taxon>
        <taxon>Ceratitis</taxon>
    </lineage>
</organism>
<name>A0A811V2U4_CERCA</name>